<keyword evidence="1" id="KW-0175">Coiled coil</keyword>
<evidence type="ECO:0000313" key="3">
    <source>
        <dbReference type="RefSeq" id="XP_014678471.1"/>
    </source>
</evidence>
<dbReference type="PANTHER" id="PTHR45956:SF6">
    <property type="entry name" value="RUN DOMAIN-CONTAINING PROTEIN"/>
    <property type="match status" value="1"/>
</dbReference>
<dbReference type="Gene3D" id="1.20.58.900">
    <property type="match status" value="1"/>
</dbReference>
<organism evidence="2 3">
    <name type="scientific">Priapulus caudatus</name>
    <name type="common">Priapulid worm</name>
    <dbReference type="NCBI Taxonomy" id="37621"/>
    <lineage>
        <taxon>Eukaryota</taxon>
        <taxon>Metazoa</taxon>
        <taxon>Ecdysozoa</taxon>
        <taxon>Scalidophora</taxon>
        <taxon>Priapulida</taxon>
        <taxon>Priapulimorpha</taxon>
        <taxon>Priapulimorphida</taxon>
        <taxon>Priapulidae</taxon>
        <taxon>Priapulus</taxon>
    </lineage>
</organism>
<dbReference type="SUPFAM" id="SSF140741">
    <property type="entry name" value="RUN domain-like"/>
    <property type="match status" value="1"/>
</dbReference>
<evidence type="ECO:0000256" key="1">
    <source>
        <dbReference type="ARBA" id="ARBA00023054"/>
    </source>
</evidence>
<dbReference type="GeneID" id="106818264"/>
<dbReference type="RefSeq" id="XP_014678471.1">
    <property type="nucleotide sequence ID" value="XM_014822985.1"/>
</dbReference>
<name>A0ABM1F200_PRICU</name>
<evidence type="ECO:0000313" key="2">
    <source>
        <dbReference type="Proteomes" id="UP000695022"/>
    </source>
</evidence>
<reference evidence="3" key="1">
    <citation type="submission" date="2025-08" db="UniProtKB">
        <authorList>
            <consortium name="RefSeq"/>
        </authorList>
    </citation>
    <scope>IDENTIFICATION</scope>
</reference>
<dbReference type="PANTHER" id="PTHR45956">
    <property type="entry name" value="RUN AND FYVE DOMAIN-CONTAINING PROTEIN 2-LIKE PROTEIN"/>
    <property type="match status" value="1"/>
</dbReference>
<dbReference type="Proteomes" id="UP000695022">
    <property type="component" value="Unplaced"/>
</dbReference>
<proteinExistence type="predicted"/>
<gene>
    <name evidence="3" type="primary">LOC106818264</name>
</gene>
<protein>
    <submittedName>
        <fullName evidence="3">Protein RUFY3-like</fullName>
    </submittedName>
</protein>
<sequence length="158" mass="17576">DYYDADAFMCCDEGMIFSGLLVGLNIIDCNFCLKEEDLDYQLGVIDFSLYLKDSIVQQGPLKAGGALCEAGDQTPGGAAAVADPASMTAVLDQKNYIEELNRHLNLKSTFLCFLDDVQECQGSLQHKTELVAKLEHKTNQMAATITNMEQRWQHYKIL</sequence>
<accession>A0ABM1F200</accession>
<feature type="non-terminal residue" evidence="3">
    <location>
        <position position="1"/>
    </location>
</feature>
<dbReference type="InterPro" id="IPR037213">
    <property type="entry name" value="Run_dom_sf"/>
</dbReference>
<keyword evidence="2" id="KW-1185">Reference proteome</keyword>
<dbReference type="InterPro" id="IPR047335">
    <property type="entry name" value="RUFY1-3"/>
</dbReference>